<dbReference type="AlphaFoldDB" id="A0A837HQW4"/>
<protein>
    <submittedName>
        <fullName evidence="2">Uncharacterized protein</fullName>
    </submittedName>
</protein>
<keyword evidence="1" id="KW-1133">Transmembrane helix</keyword>
<evidence type="ECO:0000313" key="2">
    <source>
        <dbReference type="EMBL" id="KKR01992.1"/>
    </source>
</evidence>
<dbReference type="EMBL" id="LBWE01000004">
    <property type="protein sequence ID" value="KKR01992.1"/>
    <property type="molecule type" value="Genomic_DNA"/>
</dbReference>
<dbReference type="Proteomes" id="UP000033998">
    <property type="component" value="Unassembled WGS sequence"/>
</dbReference>
<keyword evidence="1" id="KW-0472">Membrane</keyword>
<keyword evidence="1" id="KW-0812">Transmembrane</keyword>
<sequence>MKNKKSGFIQIIILIVVALLVMRYFGLTISGILDYFGLTWTEIISWLKKALDWLKELFQSVK</sequence>
<reference evidence="2 3" key="1">
    <citation type="journal article" date="2015" name="Nature">
        <title>rRNA introns, odd ribosomes, and small enigmatic genomes across a large radiation of phyla.</title>
        <authorList>
            <person name="Brown C.T."/>
            <person name="Hug L.A."/>
            <person name="Thomas B.C."/>
            <person name="Sharon I."/>
            <person name="Castelle C.J."/>
            <person name="Singh A."/>
            <person name="Wilkins M.J."/>
            <person name="Williams K.H."/>
            <person name="Banfield J.F."/>
        </authorList>
    </citation>
    <scope>NUCLEOTIDE SEQUENCE [LARGE SCALE GENOMIC DNA]</scope>
</reference>
<comment type="caution">
    <text evidence="2">The sequence shown here is derived from an EMBL/GenBank/DDBJ whole genome shotgun (WGS) entry which is preliminary data.</text>
</comment>
<name>A0A837HQW4_9BACT</name>
<evidence type="ECO:0000256" key="1">
    <source>
        <dbReference type="SAM" id="Phobius"/>
    </source>
</evidence>
<evidence type="ECO:0000313" key="3">
    <source>
        <dbReference type="Proteomes" id="UP000033998"/>
    </source>
</evidence>
<feature type="transmembrane region" description="Helical" evidence="1">
    <location>
        <begin position="7"/>
        <end position="26"/>
    </location>
</feature>
<accession>A0A837HQW4</accession>
<organism evidence="2 3">
    <name type="scientific">Candidatus Nomurabacteria bacterium GW2011_GWD2_39_12</name>
    <dbReference type="NCBI Taxonomy" id="1618759"/>
    <lineage>
        <taxon>Bacteria</taxon>
        <taxon>Candidatus Nomuraibacteriota</taxon>
    </lineage>
</organism>
<proteinExistence type="predicted"/>
<gene>
    <name evidence="2" type="ORF">UT27_C0004G0063</name>
</gene>